<dbReference type="RefSeq" id="WP_139211123.1">
    <property type="nucleotide sequence ID" value="NZ_FNYO01000030.1"/>
</dbReference>
<dbReference type="AlphaFoldDB" id="A0A1H6VFZ6"/>
<evidence type="ECO:0008006" key="3">
    <source>
        <dbReference type="Google" id="ProtNLM"/>
    </source>
</evidence>
<dbReference type="GO" id="GO:0016788">
    <property type="term" value="F:hydrolase activity, acting on ester bonds"/>
    <property type="evidence" value="ECO:0007669"/>
    <property type="project" value="UniProtKB-ARBA"/>
</dbReference>
<protein>
    <recommendedName>
        <fullName evidence="3">Sialate O-acetylesterase domain-containing protein</fullName>
    </recommendedName>
</protein>
<reference evidence="1 2" key="1">
    <citation type="submission" date="2016-10" db="EMBL/GenBank/DDBJ databases">
        <authorList>
            <person name="de Groot N.N."/>
        </authorList>
    </citation>
    <scope>NUCLEOTIDE SEQUENCE [LARGE SCALE GENOMIC DNA]</scope>
    <source>
        <strain evidence="1 2">DSM 1041</strain>
    </source>
</reference>
<organism evidence="1 2">
    <name type="scientific">Azotobacter beijerinckii</name>
    <dbReference type="NCBI Taxonomy" id="170623"/>
    <lineage>
        <taxon>Bacteria</taxon>
        <taxon>Pseudomonadati</taxon>
        <taxon>Pseudomonadota</taxon>
        <taxon>Gammaproteobacteria</taxon>
        <taxon>Pseudomonadales</taxon>
        <taxon>Pseudomonadaceae</taxon>
        <taxon>Azotobacter</taxon>
    </lineage>
</organism>
<accession>A0A1H6VFZ6</accession>
<gene>
    <name evidence="1" type="ORF">SAMN04244579_02733</name>
</gene>
<dbReference type="EMBL" id="FNYO01000030">
    <property type="protein sequence ID" value="SEI99252.1"/>
    <property type="molecule type" value="Genomic_DNA"/>
</dbReference>
<dbReference type="STRING" id="170623.SAMN04244579_02733"/>
<evidence type="ECO:0000313" key="2">
    <source>
        <dbReference type="Proteomes" id="UP000199005"/>
    </source>
</evidence>
<dbReference type="Proteomes" id="UP000199005">
    <property type="component" value="Unassembled WGS sequence"/>
</dbReference>
<proteinExistence type="predicted"/>
<sequence>MAYEALEQAIQALNQTNTTLVQTVQDKWASANSAAAVAEQSAAAASNSEVAAANSASSAEASQVSATASEESAAASAAAASASEVGSAASESSAAASASAAASSSAAAAAAVDAAQLSAGVYATTAAGLAATADGDYFSVPSAESDEYLILYQHSGALAVEQKRYPATGMIAALQEDLQAESEARAAADISTLAAAKEYIDETIRQSDDELKQVSGIDYGTPLLALLSELGLSPLLLNTLGEIAIPYLLAGELISSVDRGLQCNYSFAIADDDNNVLVGSRDNEWLWPSAGLIADLTAAFQAADTSTLAVAKAYTDNTGIANFAEPVVQTAGPSFGTPVLPFLDEQGLAALLINIFGETAIPYLLAGELISTEDRGFQYNYSFALVDDDNNVLLGELDNQLLLPTSFNQAVDTTAAELEAYAASLPVGPLASDTYTPPIWDYNHVIGNGQSLMYGQETWPALSTASRLGNLMLGDAIRPISATDITFTPLNGAVFKPLVATNRRSSDGAILTPSEVAALSPGDATAGETPIEALVNGLKRGFNDRLMVDNDARSFVASVVAVSGRTIEQLSKGASPNLYNRYLTCLSSAKGVANAASKTYGVAIVALMQGEYNYNPANGGTQDETTYKNLFLQWVNDHAADAMAVTGQVREPLFLTYQTAATWTRDENNLGVGMAQWKASKERKNLFLVAPSYPVTDKSGHLDANGSRWLGYQFAKAAIWSSVHRRRWRPVEPVKVEQVGKAIYVAYHVPYPPLRFADIYVANAATIYADKGFRVQDDSGYLTISAVEIVSPHVVKITLASEPTGTAYVWYADKTMHSGGGNLCDSDPTVTDDLYQYLAGSGMYASANIAALVDKPYPLANFSIAFRLPAGYTE</sequence>
<dbReference type="Gene3D" id="3.40.50.1110">
    <property type="entry name" value="SGNH hydrolase"/>
    <property type="match status" value="1"/>
</dbReference>
<name>A0A1H6VFZ6_9GAMM</name>
<evidence type="ECO:0000313" key="1">
    <source>
        <dbReference type="EMBL" id="SEI99252.1"/>
    </source>
</evidence>
<dbReference type="InterPro" id="IPR036514">
    <property type="entry name" value="SGNH_hydro_sf"/>
</dbReference>
<dbReference type="SUPFAM" id="SSF52266">
    <property type="entry name" value="SGNH hydrolase"/>
    <property type="match status" value="1"/>
</dbReference>